<evidence type="ECO:0008006" key="6">
    <source>
        <dbReference type="Google" id="ProtNLM"/>
    </source>
</evidence>
<proteinExistence type="predicted"/>
<comment type="caution">
    <text evidence="2">The sequence shown here is derived from an EMBL/GenBank/DDBJ whole genome shotgun (WGS) entry which is preliminary data.</text>
</comment>
<dbReference type="Proteomes" id="UP000094008">
    <property type="component" value="Unassembled WGS sequence"/>
</dbReference>
<protein>
    <recommendedName>
        <fullName evidence="6">3-phosphoglycerate kinase</fullName>
    </recommendedName>
</protein>
<evidence type="ECO:0000256" key="1">
    <source>
        <dbReference type="SAM" id="SignalP"/>
    </source>
</evidence>
<reference evidence="4 5" key="1">
    <citation type="submission" date="2016-06" db="EMBL/GenBank/DDBJ databases">
        <authorList>
            <person name="Sutton G."/>
            <person name="Brinkac L."/>
            <person name="Sanka R."/>
            <person name="Adams M."/>
            <person name="Lau E."/>
            <person name="Mehaffy C."/>
            <person name="Tameris M."/>
            <person name="Hatherill M."/>
            <person name="Hanekom W."/>
            <person name="Mahomed H."/>
            <person name="Mcshane H."/>
        </authorList>
    </citation>
    <scope>NUCLEOTIDE SEQUENCE [LARGE SCALE GENOMIC DNA]</scope>
    <source>
        <strain evidence="5">852002-10433_SCH5171157</strain>
        <strain evidence="4">852002-51209_SCH5440388</strain>
    </source>
</reference>
<dbReference type="AlphaFoldDB" id="A0A1A0R7Z5"/>
<dbReference type="OrthoDB" id="4762505at2"/>
<dbReference type="RefSeq" id="WP_064887530.1">
    <property type="nucleotide sequence ID" value="NZ_LZIB01000004.1"/>
</dbReference>
<accession>A0A1A0R7Z5</accession>
<keyword evidence="1" id="KW-0732">Signal</keyword>
<evidence type="ECO:0000313" key="2">
    <source>
        <dbReference type="EMBL" id="OBB30581.1"/>
    </source>
</evidence>
<evidence type="ECO:0000313" key="5">
    <source>
        <dbReference type="Proteomes" id="UP000094008"/>
    </source>
</evidence>
<reference evidence="2" key="2">
    <citation type="submission" date="2016-06" db="EMBL/GenBank/DDBJ databases">
        <authorList>
            <person name="Kjaerup R.B."/>
            <person name="Dalgaard T.S."/>
            <person name="Juul-Madsen H.R."/>
        </authorList>
    </citation>
    <scope>NUCLEOTIDE SEQUENCE [LARGE SCALE GENOMIC DNA]</scope>
    <source>
        <strain evidence="3">852002-10433_SCH5171157</strain>
        <strain evidence="2">852002-51209_SCH5440388</strain>
    </source>
</reference>
<gene>
    <name evidence="3" type="ORF">A5779_11140</name>
    <name evidence="2" type="ORF">A5792_17600</name>
</gene>
<feature type="signal peptide" evidence="1">
    <location>
        <begin position="1"/>
        <end position="27"/>
    </location>
</feature>
<dbReference type="EMBL" id="LZSY01000192">
    <property type="protein sequence ID" value="OBB80766.1"/>
    <property type="molecule type" value="Genomic_DNA"/>
</dbReference>
<evidence type="ECO:0000313" key="3">
    <source>
        <dbReference type="EMBL" id="OBB80766.1"/>
    </source>
</evidence>
<sequence>MRASIIMLAASGAAVSTILAPAVPAYADSAVETIGLLEAEGFYVNIDRVGSAPLDQCTVTSIRNPQTQTRLIRVERFGKNGAKDFDLVPVVVRRTITVSLDCSR</sequence>
<dbReference type="EMBL" id="LZSO01000017">
    <property type="protein sequence ID" value="OBB30581.1"/>
    <property type="molecule type" value="Genomic_DNA"/>
</dbReference>
<feature type="chain" id="PRO_5014534727" description="3-phosphoglycerate kinase" evidence="1">
    <location>
        <begin position="28"/>
        <end position="104"/>
    </location>
</feature>
<evidence type="ECO:0000313" key="4">
    <source>
        <dbReference type="Proteomes" id="UP000093902"/>
    </source>
</evidence>
<organism evidence="2 4">
    <name type="scientific">Mycolicibacterium peregrinum</name>
    <name type="common">Mycobacterium peregrinum</name>
    <dbReference type="NCBI Taxonomy" id="43304"/>
    <lineage>
        <taxon>Bacteria</taxon>
        <taxon>Bacillati</taxon>
        <taxon>Actinomycetota</taxon>
        <taxon>Actinomycetes</taxon>
        <taxon>Mycobacteriales</taxon>
        <taxon>Mycobacteriaceae</taxon>
        <taxon>Mycolicibacterium</taxon>
    </lineage>
</organism>
<name>A0A1A0R7Z5_MYCPR</name>
<dbReference type="Proteomes" id="UP000093902">
    <property type="component" value="Unassembled WGS sequence"/>
</dbReference>